<feature type="compositionally biased region" description="Polar residues" evidence="4">
    <location>
        <begin position="7"/>
        <end position="20"/>
    </location>
</feature>
<dbReference type="PANTHER" id="PTHR32054">
    <property type="entry name" value="HEAVY CHAIN, PUTATIVE, EXPRESSED-RELATED-RELATED"/>
    <property type="match status" value="1"/>
</dbReference>
<reference evidence="6" key="5">
    <citation type="journal article" date="2018" name="Nat. Plants">
        <title>Whole-genome landscape of Medicago truncatula symbiotic genes.</title>
        <authorList>
            <person name="Pecrix Y."/>
            <person name="Gamas P."/>
            <person name="Carrere S."/>
        </authorList>
    </citation>
    <scope>NUCLEOTIDE SEQUENCE</scope>
    <source>
        <tissue evidence="6">Leaves</tissue>
    </source>
</reference>
<evidence type="ECO:0000256" key="4">
    <source>
        <dbReference type="SAM" id="MobiDB-lite"/>
    </source>
</evidence>
<name>G7KX28_MEDTR</name>
<evidence type="ECO:0000256" key="2">
    <source>
        <dbReference type="ARBA" id="ARBA00023054"/>
    </source>
</evidence>
<evidence type="ECO:0000313" key="7">
    <source>
        <dbReference type="EnsemblPlants" id="AES79788"/>
    </source>
</evidence>
<feature type="region of interest" description="Disordered" evidence="4">
    <location>
        <begin position="520"/>
        <end position="542"/>
    </location>
</feature>
<dbReference type="Pfam" id="PF05701">
    <property type="entry name" value="WEMBL"/>
    <property type="match status" value="2"/>
</dbReference>
<feature type="coiled-coil region" evidence="3">
    <location>
        <begin position="69"/>
        <end position="124"/>
    </location>
</feature>
<evidence type="ECO:0000313" key="5">
    <source>
        <dbReference type="EMBL" id="AES79788.1"/>
    </source>
</evidence>
<dbReference type="KEGG" id="mtr:11435829"/>
<reference evidence="5 8" key="1">
    <citation type="journal article" date="2011" name="Nature">
        <title>The Medicago genome provides insight into the evolution of rhizobial symbioses.</title>
        <authorList>
            <person name="Young N.D."/>
            <person name="Debelle F."/>
            <person name="Oldroyd G.E."/>
            <person name="Geurts R."/>
            <person name="Cannon S.B."/>
            <person name="Udvardi M.K."/>
            <person name="Benedito V.A."/>
            <person name="Mayer K.F."/>
            <person name="Gouzy J."/>
            <person name="Schoof H."/>
            <person name="Van de Peer Y."/>
            <person name="Proost S."/>
            <person name="Cook D.R."/>
            <person name="Meyers B.C."/>
            <person name="Spannagl M."/>
            <person name="Cheung F."/>
            <person name="De Mita S."/>
            <person name="Krishnakumar V."/>
            <person name="Gundlach H."/>
            <person name="Zhou S."/>
            <person name="Mudge J."/>
            <person name="Bharti A.K."/>
            <person name="Murray J.D."/>
            <person name="Naoumkina M.A."/>
            <person name="Rosen B."/>
            <person name="Silverstein K.A."/>
            <person name="Tang H."/>
            <person name="Rombauts S."/>
            <person name="Zhao P.X."/>
            <person name="Zhou P."/>
            <person name="Barbe V."/>
            <person name="Bardou P."/>
            <person name="Bechner M."/>
            <person name="Bellec A."/>
            <person name="Berger A."/>
            <person name="Berges H."/>
            <person name="Bidwell S."/>
            <person name="Bisseling T."/>
            <person name="Choisne N."/>
            <person name="Couloux A."/>
            <person name="Denny R."/>
            <person name="Deshpande S."/>
            <person name="Dai X."/>
            <person name="Doyle J.J."/>
            <person name="Dudez A.M."/>
            <person name="Farmer A.D."/>
            <person name="Fouteau S."/>
            <person name="Franken C."/>
            <person name="Gibelin C."/>
            <person name="Gish J."/>
            <person name="Goldstein S."/>
            <person name="Gonzalez A.J."/>
            <person name="Green P.J."/>
            <person name="Hallab A."/>
            <person name="Hartog M."/>
            <person name="Hua A."/>
            <person name="Humphray S.J."/>
            <person name="Jeong D.H."/>
            <person name="Jing Y."/>
            <person name="Jocker A."/>
            <person name="Kenton S.M."/>
            <person name="Kim D.J."/>
            <person name="Klee K."/>
            <person name="Lai H."/>
            <person name="Lang C."/>
            <person name="Lin S."/>
            <person name="Macmil S.L."/>
            <person name="Magdelenat G."/>
            <person name="Matthews L."/>
            <person name="McCorrison J."/>
            <person name="Monaghan E.L."/>
            <person name="Mun J.H."/>
            <person name="Najar F.Z."/>
            <person name="Nicholson C."/>
            <person name="Noirot C."/>
            <person name="O'Bleness M."/>
            <person name="Paule C.R."/>
            <person name="Poulain J."/>
            <person name="Prion F."/>
            <person name="Qin B."/>
            <person name="Qu C."/>
            <person name="Retzel E.F."/>
            <person name="Riddle C."/>
            <person name="Sallet E."/>
            <person name="Samain S."/>
            <person name="Samson N."/>
            <person name="Sanders I."/>
            <person name="Saurat O."/>
            <person name="Scarpelli C."/>
            <person name="Schiex T."/>
            <person name="Segurens B."/>
            <person name="Severin A.J."/>
            <person name="Sherrier D.J."/>
            <person name="Shi R."/>
            <person name="Sims S."/>
            <person name="Singer S.R."/>
            <person name="Sinharoy S."/>
            <person name="Sterck L."/>
            <person name="Viollet A."/>
            <person name="Wang B.B."/>
            <person name="Wang K."/>
            <person name="Wang M."/>
            <person name="Wang X."/>
            <person name="Warfsmann J."/>
            <person name="Weissenbach J."/>
            <person name="White D.D."/>
            <person name="White J.D."/>
            <person name="Wiley G.B."/>
            <person name="Wincker P."/>
            <person name="Xing Y."/>
            <person name="Yang L."/>
            <person name="Yao Z."/>
            <person name="Ying F."/>
            <person name="Zhai J."/>
            <person name="Zhou L."/>
            <person name="Zuber A."/>
            <person name="Denarie J."/>
            <person name="Dixon R.A."/>
            <person name="May G.D."/>
            <person name="Schwartz D.C."/>
            <person name="Rogers J."/>
            <person name="Quetier F."/>
            <person name="Town C.D."/>
            <person name="Roe B.A."/>
        </authorList>
    </citation>
    <scope>NUCLEOTIDE SEQUENCE [LARGE SCALE GENOMIC DNA]</scope>
    <source>
        <strain evidence="5">A17</strain>
        <strain evidence="7 8">cv. Jemalong A17</strain>
    </source>
</reference>
<keyword evidence="2 3" id="KW-0175">Coiled coil</keyword>
<dbReference type="EMBL" id="CM001223">
    <property type="protein sequence ID" value="AES79788.1"/>
    <property type="molecule type" value="Genomic_DNA"/>
</dbReference>
<reference evidence="5 8" key="2">
    <citation type="journal article" date="2014" name="BMC Genomics">
        <title>An improved genome release (version Mt4.0) for the model legume Medicago truncatula.</title>
        <authorList>
            <person name="Tang H."/>
            <person name="Krishnakumar V."/>
            <person name="Bidwell S."/>
            <person name="Rosen B."/>
            <person name="Chan A."/>
            <person name="Zhou S."/>
            <person name="Gentzbittel L."/>
            <person name="Childs K.L."/>
            <person name="Yandell M."/>
            <person name="Gundlach H."/>
            <person name="Mayer K.F."/>
            <person name="Schwartz D.C."/>
            <person name="Town C.D."/>
        </authorList>
    </citation>
    <scope>GENOME REANNOTATION</scope>
    <source>
        <strain evidence="7 8">cv. Jemalong A17</strain>
    </source>
</reference>
<dbReference type="Gramene" id="rna41167">
    <property type="protein sequence ID" value="RHN46649.1"/>
    <property type="gene ID" value="gene41167"/>
</dbReference>
<sequence length="570" mass="64995">MEAEVMKTTSYQAEPGSSSKNNKKMDSFRTEIDTSAPFESVKEAVNLFGGVGYWKPFHNLPSLTSHSKHHIEELDREKLEEQARALEKELILKERETLDVLKELEKTKRLVEDLKSKLQKEESETILNLGMSVCDQRLIVEEKEVKENQSSPSEVLQPMKECSMPSRVSSPDLILMELKQAKLNLTKTTHDIADVRATVESLNKKLEKERISLEKTRERFTQNCSKMSCLEEELNQTRLRLQVAKGAASGDPLDVTTELHRLSSEAERFRKKRESAKSEVLKALSEIELTEAMIKTAEIRLVAARKMKQASRAAEAATLAEINALSSHEGTPEECMQKHEEITLSVEEYTTLTRKAREAEEQSKKRVADAMLEVDEANSSQMDVFKRVEEATEEVQTCKKALEEALQRVEAADRGKLEVEEALRKWRSDGQKRRSSTNSCMKFKNSGPSDQRRDIRLLDVNGLNLVNDEAKPVLRPTLSIGQILSRKLLIPEEFEEPMVHGEIVSVKQKVSLGHMLGKHDDSPLFDEQTEKENGQKKQFSAKRKKFGFARFSHLLSKQHKKKKKPMLNLR</sequence>
<feature type="coiled-coil region" evidence="3">
    <location>
        <begin position="388"/>
        <end position="422"/>
    </location>
</feature>
<organism evidence="5 8">
    <name type="scientific">Medicago truncatula</name>
    <name type="common">Barrel medic</name>
    <name type="synonym">Medicago tribuloides</name>
    <dbReference type="NCBI Taxonomy" id="3880"/>
    <lineage>
        <taxon>Eukaryota</taxon>
        <taxon>Viridiplantae</taxon>
        <taxon>Streptophyta</taxon>
        <taxon>Embryophyta</taxon>
        <taxon>Tracheophyta</taxon>
        <taxon>Spermatophyta</taxon>
        <taxon>Magnoliopsida</taxon>
        <taxon>eudicotyledons</taxon>
        <taxon>Gunneridae</taxon>
        <taxon>Pentapetalae</taxon>
        <taxon>rosids</taxon>
        <taxon>fabids</taxon>
        <taxon>Fabales</taxon>
        <taxon>Fabaceae</taxon>
        <taxon>Papilionoideae</taxon>
        <taxon>50 kb inversion clade</taxon>
        <taxon>NPAAA clade</taxon>
        <taxon>Hologalegina</taxon>
        <taxon>IRL clade</taxon>
        <taxon>Trifolieae</taxon>
        <taxon>Medicago</taxon>
    </lineage>
</organism>
<dbReference type="OMA" id="HFKKMGE"/>
<evidence type="ECO:0000313" key="9">
    <source>
        <dbReference type="Proteomes" id="UP000265566"/>
    </source>
</evidence>
<dbReference type="EMBL" id="PSQE01000007">
    <property type="protein sequence ID" value="RHN46649.1"/>
    <property type="molecule type" value="Genomic_DNA"/>
</dbReference>
<dbReference type="InterPro" id="IPR008545">
    <property type="entry name" value="Web"/>
</dbReference>
<dbReference type="PaxDb" id="3880-AES79788"/>
<accession>G7KX28</accession>
<dbReference type="EnsemblPlants" id="AES79788">
    <property type="protein sequence ID" value="AES79788"/>
    <property type="gene ID" value="MTR_7g072550"/>
</dbReference>
<evidence type="ECO:0000256" key="3">
    <source>
        <dbReference type="SAM" id="Coils"/>
    </source>
</evidence>
<dbReference type="GO" id="GO:0009903">
    <property type="term" value="P:chloroplast avoidance movement"/>
    <property type="evidence" value="ECO:0000318"/>
    <property type="project" value="GO_Central"/>
</dbReference>
<evidence type="ECO:0000313" key="6">
    <source>
        <dbReference type="EMBL" id="RHN46649.1"/>
    </source>
</evidence>
<gene>
    <name evidence="7" type="primary">11435829</name>
    <name evidence="5" type="ordered locus">MTR_7g072550</name>
    <name evidence="6" type="ORF">MtrunA17_Chr7g0244501</name>
</gene>
<dbReference type="HOGENOM" id="CLU_017338_2_0_1"/>
<dbReference type="AlphaFoldDB" id="G7KX28"/>
<feature type="coiled-coil region" evidence="3">
    <location>
        <begin position="192"/>
        <end position="286"/>
    </location>
</feature>
<dbReference type="PANTHER" id="PTHR32054:SF4">
    <property type="entry name" value="OS07G0677900 PROTEIN"/>
    <property type="match status" value="1"/>
</dbReference>
<dbReference type="Proteomes" id="UP000265566">
    <property type="component" value="Chromosome 7"/>
</dbReference>
<dbReference type="Proteomes" id="UP000002051">
    <property type="component" value="Unassembled WGS sequence"/>
</dbReference>
<reference evidence="9" key="4">
    <citation type="journal article" date="2018" name="Nat. Plants">
        <title>Whole-genome landscape of Medicago truncatula symbiotic genes.</title>
        <authorList>
            <person name="Pecrix Y."/>
            <person name="Staton S.E."/>
            <person name="Sallet E."/>
            <person name="Lelandais-Briere C."/>
            <person name="Moreau S."/>
            <person name="Carrere S."/>
            <person name="Blein T."/>
            <person name="Jardinaud M.F."/>
            <person name="Latrasse D."/>
            <person name="Zouine M."/>
            <person name="Zahm M."/>
            <person name="Kreplak J."/>
            <person name="Mayjonade B."/>
            <person name="Satge C."/>
            <person name="Perez M."/>
            <person name="Cauet S."/>
            <person name="Marande W."/>
            <person name="Chantry-Darmon C."/>
            <person name="Lopez-Roques C."/>
            <person name="Bouchez O."/>
            <person name="Berard A."/>
            <person name="Debelle F."/>
            <person name="Munos S."/>
            <person name="Bendahmane A."/>
            <person name="Berges H."/>
            <person name="Niebel A."/>
            <person name="Buitink J."/>
            <person name="Frugier F."/>
            <person name="Benhamed M."/>
            <person name="Crespi M."/>
            <person name="Gouzy J."/>
            <person name="Gamas P."/>
        </authorList>
    </citation>
    <scope>NUCLEOTIDE SEQUENCE [LARGE SCALE GENOMIC DNA]</scope>
    <source>
        <strain evidence="9">cv. Jemalong A17</strain>
    </source>
</reference>
<dbReference type="STRING" id="3880.G7KX28"/>
<dbReference type="GO" id="GO:0005829">
    <property type="term" value="C:cytosol"/>
    <property type="evidence" value="ECO:0000318"/>
    <property type="project" value="GO_Central"/>
</dbReference>
<evidence type="ECO:0000313" key="8">
    <source>
        <dbReference type="Proteomes" id="UP000002051"/>
    </source>
</evidence>
<feature type="compositionally biased region" description="Basic and acidic residues" evidence="4">
    <location>
        <begin position="520"/>
        <end position="535"/>
    </location>
</feature>
<feature type="region of interest" description="Disordered" evidence="4">
    <location>
        <begin position="427"/>
        <end position="451"/>
    </location>
</feature>
<dbReference type="OrthoDB" id="649232at2759"/>
<dbReference type="eggNOG" id="ENOG502QSAB">
    <property type="taxonomic scope" value="Eukaryota"/>
</dbReference>
<protein>
    <submittedName>
        <fullName evidence="6">Putative WEB family protein</fullName>
    </submittedName>
    <submittedName>
        <fullName evidence="5">WEB family plant protein</fullName>
    </submittedName>
</protein>
<proteinExistence type="inferred from homology"/>
<comment type="similarity">
    <text evidence="1">Belongs to the WEB family.</text>
</comment>
<evidence type="ECO:0000256" key="1">
    <source>
        <dbReference type="ARBA" id="ARBA00005485"/>
    </source>
</evidence>
<dbReference type="GO" id="GO:0009904">
    <property type="term" value="P:chloroplast accumulation movement"/>
    <property type="evidence" value="ECO:0000318"/>
    <property type="project" value="GO_Central"/>
</dbReference>
<keyword evidence="8" id="KW-1185">Reference proteome</keyword>
<reference evidence="7" key="3">
    <citation type="submission" date="2015-04" db="UniProtKB">
        <authorList>
            <consortium name="EnsemblPlants"/>
        </authorList>
    </citation>
    <scope>IDENTIFICATION</scope>
    <source>
        <strain evidence="7">cv. Jemalong A17</strain>
    </source>
</reference>
<feature type="region of interest" description="Disordered" evidence="4">
    <location>
        <begin position="1"/>
        <end position="27"/>
    </location>
</feature>